<dbReference type="Proteomes" id="UP001596024">
    <property type="component" value="Unassembled WGS sequence"/>
</dbReference>
<gene>
    <name evidence="1" type="ORF">ACFPB0_08100</name>
</gene>
<comment type="caution">
    <text evidence="1">The sequence shown here is derived from an EMBL/GenBank/DDBJ whole genome shotgun (WGS) entry which is preliminary data.</text>
</comment>
<accession>A0ABV9NC70</accession>
<evidence type="ECO:0000313" key="1">
    <source>
        <dbReference type="EMBL" id="MFC4725250.1"/>
    </source>
</evidence>
<dbReference type="EMBL" id="JBHSGQ010000003">
    <property type="protein sequence ID" value="MFC4725250.1"/>
    <property type="molecule type" value="Genomic_DNA"/>
</dbReference>
<keyword evidence="2" id="KW-1185">Reference proteome</keyword>
<evidence type="ECO:0000313" key="2">
    <source>
        <dbReference type="Proteomes" id="UP001596024"/>
    </source>
</evidence>
<protein>
    <submittedName>
        <fullName evidence="1">Uncharacterized protein</fullName>
    </submittedName>
</protein>
<name>A0ABV9NC70_9PROT</name>
<proteinExistence type="predicted"/>
<sequence>MVQTPGAETRRVSVLPITHTPPLAADAITHLKLTPAECRLAGPDDAEHWVVLAELNRFSWPGHDLRPVPGTQSCVHGSLPQASYRRIVSAFLAFDDAVKQGRSEDRHTTQRDG</sequence>
<organism evidence="1 2">
    <name type="scientific">Glycocaulis abyssi</name>
    <dbReference type="NCBI Taxonomy" id="1433403"/>
    <lineage>
        <taxon>Bacteria</taxon>
        <taxon>Pseudomonadati</taxon>
        <taxon>Pseudomonadota</taxon>
        <taxon>Alphaproteobacteria</taxon>
        <taxon>Maricaulales</taxon>
        <taxon>Maricaulaceae</taxon>
        <taxon>Glycocaulis</taxon>
    </lineage>
</organism>
<dbReference type="RefSeq" id="WP_371392504.1">
    <property type="nucleotide sequence ID" value="NZ_CP163421.1"/>
</dbReference>
<reference evidence="2" key="1">
    <citation type="journal article" date="2019" name="Int. J. Syst. Evol. Microbiol.">
        <title>The Global Catalogue of Microorganisms (GCM) 10K type strain sequencing project: providing services to taxonomists for standard genome sequencing and annotation.</title>
        <authorList>
            <consortium name="The Broad Institute Genomics Platform"/>
            <consortium name="The Broad Institute Genome Sequencing Center for Infectious Disease"/>
            <person name="Wu L."/>
            <person name="Ma J."/>
        </authorList>
    </citation>
    <scope>NUCLEOTIDE SEQUENCE [LARGE SCALE GENOMIC DNA]</scope>
    <source>
        <strain evidence="2">CCUG 62981</strain>
    </source>
</reference>